<dbReference type="GO" id="GO:0030288">
    <property type="term" value="C:outer membrane-bounded periplasmic space"/>
    <property type="evidence" value="ECO:0007669"/>
    <property type="project" value="InterPro"/>
</dbReference>
<dbReference type="PANTHER" id="PTHR30251">
    <property type="entry name" value="PILUS ASSEMBLY CHAPERONE"/>
    <property type="match status" value="1"/>
</dbReference>
<dbReference type="InterPro" id="IPR008962">
    <property type="entry name" value="PapD-like_sf"/>
</dbReference>
<dbReference type="AlphaFoldDB" id="N9RAQ7"/>
<dbReference type="InterPro" id="IPR016147">
    <property type="entry name" value="Pili_assmbl_chaperone_N"/>
</dbReference>
<dbReference type="PATRIC" id="fig|1217695.3.peg.371"/>
<proteinExistence type="predicted"/>
<keyword evidence="1" id="KW-0732">Signal</keyword>
<evidence type="ECO:0000313" key="4">
    <source>
        <dbReference type="Proteomes" id="UP000013009"/>
    </source>
</evidence>
<comment type="caution">
    <text evidence="3">The sequence shown here is derived from an EMBL/GenBank/DDBJ whole genome shotgun (WGS) entry which is preliminary data.</text>
</comment>
<evidence type="ECO:0000259" key="2">
    <source>
        <dbReference type="Pfam" id="PF00345"/>
    </source>
</evidence>
<dbReference type="SUPFAM" id="SSF49354">
    <property type="entry name" value="PapD-like"/>
    <property type="match status" value="1"/>
</dbReference>
<dbReference type="Proteomes" id="UP000013009">
    <property type="component" value="Unassembled WGS sequence"/>
</dbReference>
<protein>
    <recommendedName>
        <fullName evidence="2">Pili assembly chaperone N-terminal domain-containing protein</fullName>
    </recommendedName>
</protein>
<feature type="chain" id="PRO_5004152122" description="Pili assembly chaperone N-terminal domain-containing protein" evidence="1">
    <location>
        <begin position="31"/>
        <end position="272"/>
    </location>
</feature>
<dbReference type="RefSeq" id="WP_005269707.1">
    <property type="nucleotide sequence ID" value="NZ_KB850193.1"/>
</dbReference>
<dbReference type="InterPro" id="IPR050643">
    <property type="entry name" value="Periplasmic_pilus_chap"/>
</dbReference>
<reference evidence="3 4" key="1">
    <citation type="submission" date="2013-02" db="EMBL/GenBank/DDBJ databases">
        <title>The Genome Sequence of Acinetobacter sp. NIPH 1859.</title>
        <authorList>
            <consortium name="The Broad Institute Genome Sequencing Platform"/>
            <consortium name="The Broad Institute Genome Sequencing Center for Infectious Disease"/>
            <person name="Cerqueira G."/>
            <person name="Feldgarden M."/>
            <person name="Courvalin P."/>
            <person name="Perichon B."/>
            <person name="Grillot-Courvalin C."/>
            <person name="Clermont D."/>
            <person name="Rocha E."/>
            <person name="Yoon E.-J."/>
            <person name="Nemec A."/>
            <person name="Walker B."/>
            <person name="Young S.K."/>
            <person name="Zeng Q."/>
            <person name="Gargeya S."/>
            <person name="Fitzgerald M."/>
            <person name="Haas B."/>
            <person name="Abouelleil A."/>
            <person name="Alvarado L."/>
            <person name="Arachchi H.M."/>
            <person name="Berlin A.M."/>
            <person name="Chapman S.B."/>
            <person name="Dewar J."/>
            <person name="Goldberg J."/>
            <person name="Griggs A."/>
            <person name="Gujja S."/>
            <person name="Hansen M."/>
            <person name="Howarth C."/>
            <person name="Imamovic A."/>
            <person name="Larimer J."/>
            <person name="McCowan C."/>
            <person name="Murphy C."/>
            <person name="Neiman D."/>
            <person name="Pearson M."/>
            <person name="Priest M."/>
            <person name="Roberts A."/>
            <person name="Saif S."/>
            <person name="Shea T."/>
            <person name="Sisk P."/>
            <person name="Sykes S."/>
            <person name="Wortman J."/>
            <person name="Nusbaum C."/>
            <person name="Birren B."/>
        </authorList>
    </citation>
    <scope>NUCLEOTIDE SEQUENCE [LARGE SCALE GENOMIC DNA]</scope>
    <source>
        <strain evidence="3 4">NIPH 1859</strain>
    </source>
</reference>
<dbReference type="Gene3D" id="2.60.40.10">
    <property type="entry name" value="Immunoglobulins"/>
    <property type="match status" value="1"/>
</dbReference>
<dbReference type="EMBL" id="APRZ01000006">
    <property type="protein sequence ID" value="ENX36222.1"/>
    <property type="molecule type" value="Genomic_DNA"/>
</dbReference>
<feature type="domain" description="Pili assembly chaperone N-terminal" evidence="2">
    <location>
        <begin position="44"/>
        <end position="154"/>
    </location>
</feature>
<sequence length="272" mass="30327">MTYSFPKMMSWFLGLFLIVTVSLSSSFAAAQATFLIWPIYPKIESNDKAVAVWLQNTGKTDAMVQIRVFKWEQNNFKDDYHEQNEVIASPPVAKIKAGEKHMLRLTKAGQQPDGKEIAYRIIVDELPVNLNAADDAKASKVNFQMRYSIPLFVYGKGLGSGLTEETQKLNAKNSAAKPILSWHTQKNAQGKVELFLKNEGQKFARLSAIKLSKDSKETALGKAAFGYVLPNSAMKFDIDPTIARELSRISVIYGLDSSGVSKEIIEIKREAE</sequence>
<gene>
    <name evidence="3" type="ORF">F889_00381</name>
</gene>
<name>N9RAQ7_9GAMM</name>
<evidence type="ECO:0000256" key="1">
    <source>
        <dbReference type="SAM" id="SignalP"/>
    </source>
</evidence>
<organism evidence="3 4">
    <name type="scientific">Acinetobacter colistiniresistens</name>
    <dbReference type="NCBI Taxonomy" id="280145"/>
    <lineage>
        <taxon>Bacteria</taxon>
        <taxon>Pseudomonadati</taxon>
        <taxon>Pseudomonadota</taxon>
        <taxon>Gammaproteobacteria</taxon>
        <taxon>Moraxellales</taxon>
        <taxon>Moraxellaceae</taxon>
        <taxon>Acinetobacter</taxon>
    </lineage>
</organism>
<keyword evidence="4" id="KW-1185">Reference proteome</keyword>
<dbReference type="PANTHER" id="PTHR30251:SF4">
    <property type="entry name" value="SLR1668 PROTEIN"/>
    <property type="match status" value="1"/>
</dbReference>
<dbReference type="HOGENOM" id="CLU_076533_0_1_6"/>
<evidence type="ECO:0000313" key="3">
    <source>
        <dbReference type="EMBL" id="ENX36222.1"/>
    </source>
</evidence>
<dbReference type="GO" id="GO:0071555">
    <property type="term" value="P:cell wall organization"/>
    <property type="evidence" value="ECO:0007669"/>
    <property type="project" value="InterPro"/>
</dbReference>
<dbReference type="Pfam" id="PF00345">
    <property type="entry name" value="PapD_N"/>
    <property type="match status" value="1"/>
</dbReference>
<accession>N9RAQ7</accession>
<feature type="signal peptide" evidence="1">
    <location>
        <begin position="1"/>
        <end position="30"/>
    </location>
</feature>
<dbReference type="InterPro" id="IPR013783">
    <property type="entry name" value="Ig-like_fold"/>
</dbReference>